<keyword evidence="4 8" id="KW-0812">Transmembrane</keyword>
<dbReference type="NCBIfam" id="TIGR04128">
    <property type="entry name" value="exoso_Fjoh_1448"/>
    <property type="match status" value="1"/>
</dbReference>
<dbReference type="NCBIfam" id="TIGR04178">
    <property type="entry name" value="exo_archaeo"/>
    <property type="match status" value="1"/>
</dbReference>
<protein>
    <submittedName>
        <fullName evidence="9">Exosortase family protein XrtF</fullName>
    </submittedName>
</protein>
<keyword evidence="10" id="KW-1185">Reference proteome</keyword>
<evidence type="ECO:0000256" key="1">
    <source>
        <dbReference type="ARBA" id="ARBA00004651"/>
    </source>
</evidence>
<keyword evidence="7 8" id="KW-0472">Membrane</keyword>
<name>A0A7Y8Y3F5_9FLAO</name>
<feature type="transmembrane region" description="Helical" evidence="8">
    <location>
        <begin position="114"/>
        <end position="143"/>
    </location>
</feature>
<dbReference type="GO" id="GO:0008233">
    <property type="term" value="F:peptidase activity"/>
    <property type="evidence" value="ECO:0007669"/>
    <property type="project" value="UniProtKB-KW"/>
</dbReference>
<evidence type="ECO:0000256" key="3">
    <source>
        <dbReference type="ARBA" id="ARBA00022670"/>
    </source>
</evidence>
<feature type="transmembrane region" description="Helical" evidence="8">
    <location>
        <begin position="12"/>
        <end position="31"/>
    </location>
</feature>
<evidence type="ECO:0000256" key="5">
    <source>
        <dbReference type="ARBA" id="ARBA00022801"/>
    </source>
</evidence>
<keyword evidence="2" id="KW-1003">Cell membrane</keyword>
<dbReference type="GO" id="GO:0005886">
    <property type="term" value="C:plasma membrane"/>
    <property type="evidence" value="ECO:0007669"/>
    <property type="project" value="UniProtKB-SubCell"/>
</dbReference>
<sequence length="182" mass="20853">METLKQYKPFFIFLLKFFAVYAGLTLIYQTYLNSFNAAAFEVDDFTKLVADQTKWFTDALGYHTEVKPHLLQPSIMFILDGTYVARVVEGCNALSVIILFAAFVVAFKGEWKKTLCFILGGTVLIHILNIVRIGLLSIALLHYPKYEHILHGVIFPAIIYGVVFLLWVVWVNKFSQHGRKKE</sequence>
<dbReference type="Pfam" id="PF09721">
    <property type="entry name" value="Exosortase_EpsH"/>
    <property type="match status" value="1"/>
</dbReference>
<evidence type="ECO:0000256" key="7">
    <source>
        <dbReference type="ARBA" id="ARBA00023136"/>
    </source>
</evidence>
<dbReference type="RefSeq" id="WP_176006591.1">
    <property type="nucleotide sequence ID" value="NZ_JABWMI010000014.1"/>
</dbReference>
<keyword evidence="3" id="KW-0645">Protease</keyword>
<dbReference type="InterPro" id="IPR026392">
    <property type="entry name" value="Exo/Archaeosortase_dom"/>
</dbReference>
<gene>
    <name evidence="9" type="primary">xrtF</name>
    <name evidence="9" type="ORF">HZF10_12680</name>
</gene>
<dbReference type="EMBL" id="JACBJI010000005">
    <property type="protein sequence ID" value="NYA71781.1"/>
    <property type="molecule type" value="Genomic_DNA"/>
</dbReference>
<evidence type="ECO:0000313" key="9">
    <source>
        <dbReference type="EMBL" id="NYA71781.1"/>
    </source>
</evidence>
<dbReference type="GO" id="GO:0006508">
    <property type="term" value="P:proteolysis"/>
    <property type="evidence" value="ECO:0007669"/>
    <property type="project" value="UniProtKB-KW"/>
</dbReference>
<proteinExistence type="predicted"/>
<keyword evidence="5" id="KW-0378">Hydrolase</keyword>
<evidence type="ECO:0000313" key="10">
    <source>
        <dbReference type="Proteomes" id="UP000535020"/>
    </source>
</evidence>
<dbReference type="AlphaFoldDB" id="A0A7Y8Y3F5"/>
<comment type="subcellular location">
    <subcellularLocation>
        <location evidence="1">Cell membrane</location>
        <topology evidence="1">Multi-pass membrane protein</topology>
    </subcellularLocation>
</comment>
<dbReference type="Proteomes" id="UP000535020">
    <property type="component" value="Unassembled WGS sequence"/>
</dbReference>
<dbReference type="InterPro" id="IPR019127">
    <property type="entry name" value="Exosortase"/>
</dbReference>
<reference evidence="9 10" key="1">
    <citation type="submission" date="2020-07" db="EMBL/GenBank/DDBJ databases">
        <authorList>
            <person name="Sun Q."/>
        </authorList>
    </citation>
    <scope>NUCLEOTIDE SEQUENCE [LARGE SCALE GENOMIC DNA]</scope>
    <source>
        <strain evidence="9 10">MAH-1</strain>
    </source>
</reference>
<evidence type="ECO:0000256" key="4">
    <source>
        <dbReference type="ARBA" id="ARBA00022692"/>
    </source>
</evidence>
<feature type="transmembrane region" description="Helical" evidence="8">
    <location>
        <begin position="149"/>
        <end position="171"/>
    </location>
</feature>
<evidence type="ECO:0000256" key="2">
    <source>
        <dbReference type="ARBA" id="ARBA00022475"/>
    </source>
</evidence>
<comment type="caution">
    <text evidence="9">The sequence shown here is derived from an EMBL/GenBank/DDBJ whole genome shotgun (WGS) entry which is preliminary data.</text>
</comment>
<accession>A0A7Y8Y3F5</accession>
<evidence type="ECO:0000256" key="8">
    <source>
        <dbReference type="SAM" id="Phobius"/>
    </source>
</evidence>
<organism evidence="9 10">
    <name type="scientific">Flavobacterium agri</name>
    <dbReference type="NCBI Taxonomy" id="2743471"/>
    <lineage>
        <taxon>Bacteria</taxon>
        <taxon>Pseudomonadati</taxon>
        <taxon>Bacteroidota</taxon>
        <taxon>Flavobacteriia</taxon>
        <taxon>Flavobacteriales</taxon>
        <taxon>Flavobacteriaceae</taxon>
        <taxon>Flavobacterium</taxon>
    </lineage>
</organism>
<dbReference type="InterPro" id="IPR026323">
    <property type="entry name" value="Exosortase-related_prot_XrtF"/>
</dbReference>
<evidence type="ECO:0000256" key="6">
    <source>
        <dbReference type="ARBA" id="ARBA00022989"/>
    </source>
</evidence>
<keyword evidence="6 8" id="KW-1133">Transmembrane helix</keyword>
<feature type="transmembrane region" description="Helical" evidence="8">
    <location>
        <begin position="83"/>
        <end position="107"/>
    </location>
</feature>